<keyword evidence="4" id="KW-0614">Plasmid</keyword>
<dbReference type="GO" id="GO:0003700">
    <property type="term" value="F:DNA-binding transcription factor activity"/>
    <property type="evidence" value="ECO:0007669"/>
    <property type="project" value="InterPro"/>
</dbReference>
<dbReference type="PANTHER" id="PTHR30363:SF44">
    <property type="entry name" value="AGA OPERON TRANSCRIPTIONAL REPRESSOR-RELATED"/>
    <property type="match status" value="1"/>
</dbReference>
<gene>
    <name evidence="4" type="ORF">ORR04_13025</name>
</gene>
<dbReference type="Pfam" id="PF08220">
    <property type="entry name" value="HTH_DeoR"/>
    <property type="match status" value="1"/>
</dbReference>
<dbReference type="PROSITE" id="PS51000">
    <property type="entry name" value="HTH_DEOR_2"/>
    <property type="match status" value="1"/>
</dbReference>
<evidence type="ECO:0000259" key="3">
    <source>
        <dbReference type="PROSITE" id="PS51000"/>
    </source>
</evidence>
<sequence>MKNSIQNIEKRRAYLLKIVKREASTTVHELSEAVGVSEMSIRRDCRVLQKMGKIKVSFGKIEYHDENIDQAERVQIDQINDKIAQAAVNYIDDNQMIFINSSRTASKILDHIKDKRINILTNNLRTVDKKINSESNLVLSGGEIRAGSRILTGDIALKSFRNVHASISFIGCAGLDIKHGLTTTNIHEAEINRLIVKNCQRLVVLANYTKINRVTNFNVGNLKDIDVLVTDIYADDKYIKRIRNVGVEVIQVPV</sequence>
<keyword evidence="1" id="KW-0805">Transcription regulation</keyword>
<dbReference type="InterPro" id="IPR050313">
    <property type="entry name" value="Carb_Metab_HTH_regulators"/>
</dbReference>
<dbReference type="InterPro" id="IPR037171">
    <property type="entry name" value="NagB/RpiA_transferase-like"/>
</dbReference>
<accession>A0AB38XA13</accession>
<dbReference type="SMART" id="SM01134">
    <property type="entry name" value="DeoRC"/>
    <property type="match status" value="1"/>
</dbReference>
<keyword evidence="4" id="KW-0238">DNA-binding</keyword>
<evidence type="ECO:0000256" key="1">
    <source>
        <dbReference type="ARBA" id="ARBA00023015"/>
    </source>
</evidence>
<reference evidence="4" key="1">
    <citation type="submission" date="2022-11" db="EMBL/GenBank/DDBJ databases">
        <title>Whole genome sequence of Levilactobacillus brevis SMB091.</title>
        <authorList>
            <person name="Kim J.-M."/>
            <person name="Kim O.-C."/>
            <person name="Choi Y.H."/>
            <person name="Han N.S."/>
            <person name="Hurh B."/>
        </authorList>
    </citation>
    <scope>NUCLEOTIDE SEQUENCE</scope>
    <source>
        <strain evidence="4">SMB091</strain>
        <plasmid evidence="4">pBRV522</plasmid>
    </source>
</reference>
<dbReference type="Proteomes" id="UP001164768">
    <property type="component" value="Plasmid pBRV522"/>
</dbReference>
<dbReference type="PANTHER" id="PTHR30363">
    <property type="entry name" value="HTH-TYPE TRANSCRIPTIONAL REGULATOR SRLR-RELATED"/>
    <property type="match status" value="1"/>
</dbReference>
<dbReference type="InterPro" id="IPR036390">
    <property type="entry name" value="WH_DNA-bd_sf"/>
</dbReference>
<protein>
    <submittedName>
        <fullName evidence="4">DeoR/GlpR family DNA-binding transcription regulator</fullName>
    </submittedName>
</protein>
<dbReference type="Pfam" id="PF00455">
    <property type="entry name" value="DeoRC"/>
    <property type="match status" value="1"/>
</dbReference>
<name>A0AB38XA13_LEVBR</name>
<dbReference type="SMART" id="SM00420">
    <property type="entry name" value="HTH_DEOR"/>
    <property type="match status" value="1"/>
</dbReference>
<geneLocation type="plasmid" evidence="4 5">
    <name>pBRV522</name>
</geneLocation>
<dbReference type="RefSeq" id="WP_267668816.1">
    <property type="nucleotide sequence ID" value="NZ_CP113121.1"/>
</dbReference>
<dbReference type="InterPro" id="IPR001034">
    <property type="entry name" value="DeoR_HTH"/>
</dbReference>
<evidence type="ECO:0000256" key="2">
    <source>
        <dbReference type="ARBA" id="ARBA00023163"/>
    </source>
</evidence>
<dbReference type="InterPro" id="IPR014036">
    <property type="entry name" value="DeoR-like_C"/>
</dbReference>
<evidence type="ECO:0000313" key="4">
    <source>
        <dbReference type="EMBL" id="WAD03071.1"/>
    </source>
</evidence>
<dbReference type="Gene3D" id="3.40.50.1360">
    <property type="match status" value="1"/>
</dbReference>
<dbReference type="GO" id="GO:0003677">
    <property type="term" value="F:DNA binding"/>
    <property type="evidence" value="ECO:0007669"/>
    <property type="project" value="UniProtKB-KW"/>
</dbReference>
<dbReference type="SUPFAM" id="SSF100950">
    <property type="entry name" value="NagB/RpiA/CoA transferase-like"/>
    <property type="match status" value="1"/>
</dbReference>
<organism evidence="4 5">
    <name type="scientific">Levilactobacillus brevis</name>
    <name type="common">Lactobacillus brevis</name>
    <dbReference type="NCBI Taxonomy" id="1580"/>
    <lineage>
        <taxon>Bacteria</taxon>
        <taxon>Bacillati</taxon>
        <taxon>Bacillota</taxon>
        <taxon>Bacilli</taxon>
        <taxon>Lactobacillales</taxon>
        <taxon>Lactobacillaceae</taxon>
        <taxon>Levilactobacillus</taxon>
    </lineage>
</organism>
<evidence type="ECO:0000313" key="5">
    <source>
        <dbReference type="Proteomes" id="UP001164768"/>
    </source>
</evidence>
<keyword evidence="2" id="KW-0804">Transcription</keyword>
<dbReference type="SUPFAM" id="SSF46785">
    <property type="entry name" value="Winged helix' DNA-binding domain"/>
    <property type="match status" value="1"/>
</dbReference>
<dbReference type="EMBL" id="CP113121">
    <property type="protein sequence ID" value="WAD03071.1"/>
    <property type="molecule type" value="Genomic_DNA"/>
</dbReference>
<feature type="domain" description="HTH deoR-type" evidence="3">
    <location>
        <begin position="8"/>
        <end position="63"/>
    </location>
</feature>
<dbReference type="AlphaFoldDB" id="A0AB38XA13"/>
<proteinExistence type="predicted"/>